<dbReference type="PATRIC" id="fig|1280948.3.peg.2402"/>
<comment type="caution">
    <text evidence="2">The sequence shown here is derived from an EMBL/GenBank/DDBJ whole genome shotgun (WGS) entry which is preliminary data.</text>
</comment>
<dbReference type="Gene3D" id="3.90.550.10">
    <property type="entry name" value="Spore Coat Polysaccharide Biosynthesis Protein SpsA, Chain A"/>
    <property type="match status" value="1"/>
</dbReference>
<dbReference type="InterPro" id="IPR001173">
    <property type="entry name" value="Glyco_trans_2-like"/>
</dbReference>
<dbReference type="EMBL" id="AWFH01000034">
    <property type="protein sequence ID" value="KCZ59782.1"/>
    <property type="molecule type" value="Genomic_DNA"/>
</dbReference>
<keyword evidence="3" id="KW-1185">Reference proteome</keyword>
<dbReference type="PANTHER" id="PTHR22916">
    <property type="entry name" value="GLYCOSYLTRANSFERASE"/>
    <property type="match status" value="1"/>
</dbReference>
<dbReference type="AlphaFoldDB" id="A0A059DZL5"/>
<protein>
    <recommendedName>
        <fullName evidence="1">Glycosyltransferase 2-like domain-containing protein</fullName>
    </recommendedName>
</protein>
<reference evidence="2 3" key="1">
    <citation type="journal article" date="2014" name="Antonie Van Leeuwenhoek">
        <title>Hyphomonas beringensis sp. nov. and Hyphomonas chukchiensis sp. nov., isolated from surface seawater of the Bering Sea and Chukchi Sea.</title>
        <authorList>
            <person name="Li C."/>
            <person name="Lai Q."/>
            <person name="Li G."/>
            <person name="Dong C."/>
            <person name="Wang J."/>
            <person name="Liao Y."/>
            <person name="Shao Z."/>
        </authorList>
    </citation>
    <scope>NUCLEOTIDE SEQUENCE [LARGE SCALE GENOMIC DNA]</scope>
    <source>
        <strain evidence="2 3">22II1-22F38</strain>
    </source>
</reference>
<evidence type="ECO:0000259" key="1">
    <source>
        <dbReference type="Pfam" id="PF00535"/>
    </source>
</evidence>
<dbReference type="GO" id="GO:0016758">
    <property type="term" value="F:hexosyltransferase activity"/>
    <property type="evidence" value="ECO:0007669"/>
    <property type="project" value="UniProtKB-ARBA"/>
</dbReference>
<gene>
    <name evidence="2" type="ORF">HY36_06535</name>
</gene>
<dbReference type="InterPro" id="IPR029044">
    <property type="entry name" value="Nucleotide-diphossugar_trans"/>
</dbReference>
<dbReference type="PANTHER" id="PTHR22916:SF3">
    <property type="entry name" value="UDP-GLCNAC:BETAGAL BETA-1,3-N-ACETYLGLUCOSAMINYLTRANSFERASE-LIKE PROTEIN 1"/>
    <property type="match status" value="1"/>
</dbReference>
<evidence type="ECO:0000313" key="3">
    <source>
        <dbReference type="Proteomes" id="UP000024547"/>
    </source>
</evidence>
<name>A0A059DZL5_9PROT</name>
<accession>A0A059DZL5</accession>
<dbReference type="STRING" id="1280948.HY36_06535"/>
<dbReference type="SUPFAM" id="SSF53448">
    <property type="entry name" value="Nucleotide-diphospho-sugar transferases"/>
    <property type="match status" value="1"/>
</dbReference>
<dbReference type="eggNOG" id="COG1216">
    <property type="taxonomic scope" value="Bacteria"/>
</dbReference>
<dbReference type="RefSeq" id="WP_051602752.1">
    <property type="nucleotide sequence ID" value="NZ_AWFH01000034.1"/>
</dbReference>
<dbReference type="Pfam" id="PF00535">
    <property type="entry name" value="Glycos_transf_2"/>
    <property type="match status" value="1"/>
</dbReference>
<organism evidence="2 3">
    <name type="scientific">Hyphomonas atlantica</name>
    <dbReference type="NCBI Taxonomy" id="1280948"/>
    <lineage>
        <taxon>Bacteria</taxon>
        <taxon>Pseudomonadati</taxon>
        <taxon>Pseudomonadota</taxon>
        <taxon>Alphaproteobacteria</taxon>
        <taxon>Hyphomonadales</taxon>
        <taxon>Hyphomonadaceae</taxon>
        <taxon>Hyphomonas</taxon>
    </lineage>
</organism>
<evidence type="ECO:0000313" key="2">
    <source>
        <dbReference type="EMBL" id="KCZ59782.1"/>
    </source>
</evidence>
<feature type="domain" description="Glycosyltransferase 2-like" evidence="1">
    <location>
        <begin position="24"/>
        <end position="153"/>
    </location>
</feature>
<proteinExistence type="predicted"/>
<dbReference type="Proteomes" id="UP000024547">
    <property type="component" value="Unassembled WGS sequence"/>
</dbReference>
<sequence>MPGNQLEKQVSAMPYEIPPKPVISVIMANYNSEAFLAGAVHSVLNQTKVALELILVDDGSSDNSVKIAERIAVTDPRLRIVSGTRYGGPAPVRNRGLEDAKGDWIAIVDSDDLIVPDRLERMLFAAEEANADILIDNLAIFQSDGPPNITTMFEGDLRERPARIMESEYIKANMMYGRGSKLGYAKPLIRRASLETNNIRYNESMRIGEDYDLIVRLLSAGARMMSIPDVMYFYRKHGQSISHRLDAISLDALAHTANEALRQPNPHAEVTAAHVARLKSIQRAVVFDKVMTALKQKDVLGAAKLVGTEPSVIPLLRMPVISRIQRRTGNPLARYETDLEVQLSELRALCHISA</sequence>